<dbReference type="GeneID" id="68294865"/>
<reference evidence="2 3" key="1">
    <citation type="submission" date="2021-01" db="EMBL/GenBank/DDBJ databases">
        <title>Cercospora kikuchii MAFF 305040 whole genome shotgun sequence.</title>
        <authorList>
            <person name="Kashiwa T."/>
            <person name="Suzuki T."/>
        </authorList>
    </citation>
    <scope>NUCLEOTIDE SEQUENCE [LARGE SCALE GENOMIC DNA]</scope>
    <source>
        <strain evidence="2 3">MAFF 305040</strain>
    </source>
</reference>
<dbReference type="InterPro" id="IPR021109">
    <property type="entry name" value="Peptidase_aspartic_dom_sf"/>
</dbReference>
<dbReference type="OrthoDB" id="3648733at2759"/>
<dbReference type="Gene3D" id="2.40.70.10">
    <property type="entry name" value="Acid Proteases"/>
    <property type="match status" value="1"/>
</dbReference>
<gene>
    <name evidence="2" type="ORF">CKM354_000929000</name>
</gene>
<name>A0A9P3CP35_9PEZI</name>
<comment type="caution">
    <text evidence="2">The sequence shown here is derived from an EMBL/GenBank/DDBJ whole genome shotgun (WGS) entry which is preliminary data.</text>
</comment>
<dbReference type="Proteomes" id="UP000825890">
    <property type="component" value="Unassembled WGS sequence"/>
</dbReference>
<feature type="region of interest" description="Disordered" evidence="1">
    <location>
        <begin position="1"/>
        <end position="20"/>
    </location>
</feature>
<protein>
    <submittedName>
        <fullName evidence="2">Uncharacterized protein</fullName>
    </submittedName>
</protein>
<dbReference type="SUPFAM" id="SSF50630">
    <property type="entry name" value="Acid proteases"/>
    <property type="match status" value="1"/>
</dbReference>
<dbReference type="EMBL" id="BOLY01000006">
    <property type="protein sequence ID" value="GIZ46151.1"/>
    <property type="molecule type" value="Genomic_DNA"/>
</dbReference>
<dbReference type="AlphaFoldDB" id="A0A9P3CP35"/>
<dbReference type="Pfam" id="PF13650">
    <property type="entry name" value="Asp_protease_2"/>
    <property type="match status" value="1"/>
</dbReference>
<dbReference type="RefSeq" id="XP_044660638.1">
    <property type="nucleotide sequence ID" value="XM_044804703.1"/>
</dbReference>
<dbReference type="CDD" id="cd00303">
    <property type="entry name" value="retropepsin_like"/>
    <property type="match status" value="1"/>
</dbReference>
<organism evidence="2 3">
    <name type="scientific">Cercospora kikuchii</name>
    <dbReference type="NCBI Taxonomy" id="84275"/>
    <lineage>
        <taxon>Eukaryota</taxon>
        <taxon>Fungi</taxon>
        <taxon>Dikarya</taxon>
        <taxon>Ascomycota</taxon>
        <taxon>Pezizomycotina</taxon>
        <taxon>Dothideomycetes</taxon>
        <taxon>Dothideomycetidae</taxon>
        <taxon>Mycosphaerellales</taxon>
        <taxon>Mycosphaerellaceae</taxon>
        <taxon>Cercospora</taxon>
    </lineage>
</organism>
<proteinExistence type="predicted"/>
<sequence length="305" mass="34079">MVSAGSPDRGQRLHNTCTVGTSESSKMSYIKAEPVEDNGGYYRWPEYHQPPVSTSLHQLSVKTEPTYRYLNNQREHIAQRAPVLAYVSPAQGGQLSARSLQVQRAKRSSNRTNSLVVDVFETTGMIVRPAGCVKVTQMLLDTGASSSFISATAVRQAGLTIINCEPISFEQADGSLNTHFQKVEFKLYMAGVHAKVTAYIDYGNSSHHMLLGKPAIKAFNSYPNFSFGRKKETRWYISQDVTGLRGKRVLLLQDPAYGTPTLVTYGAEEGLRLAERKGETGRQRTNREIIERAKERYQALYKKYA</sequence>
<evidence type="ECO:0000256" key="1">
    <source>
        <dbReference type="SAM" id="MobiDB-lite"/>
    </source>
</evidence>
<evidence type="ECO:0000313" key="3">
    <source>
        <dbReference type="Proteomes" id="UP000825890"/>
    </source>
</evidence>
<evidence type="ECO:0000313" key="2">
    <source>
        <dbReference type="EMBL" id="GIZ46151.1"/>
    </source>
</evidence>
<accession>A0A9P3CP35</accession>
<keyword evidence="3" id="KW-1185">Reference proteome</keyword>